<evidence type="ECO:0000256" key="3">
    <source>
        <dbReference type="ARBA" id="ARBA00015946"/>
    </source>
</evidence>
<keyword evidence="15 17" id="KW-0472">Membrane</keyword>
<keyword evidence="10" id="KW-1278">Translocase</keyword>
<dbReference type="InterPro" id="IPR034210">
    <property type="entry name" value="CcO_II_C"/>
</dbReference>
<proteinExistence type="inferred from homology"/>
<evidence type="ECO:0000259" key="19">
    <source>
        <dbReference type="PROSITE" id="PS50857"/>
    </source>
</evidence>
<comment type="cofactor">
    <cofactor evidence="17">
        <name>Cu cation</name>
        <dbReference type="ChEBI" id="CHEBI:23378"/>
    </cofactor>
    <text evidence="17">Binds a copper A center.</text>
</comment>
<dbReference type="AlphaFoldDB" id="A0A1L7PM67"/>
<keyword evidence="5 17" id="KW-0679">Respiratory chain</keyword>
<geneLocation type="mitochondrion" evidence="21"/>
<evidence type="ECO:0000256" key="6">
    <source>
        <dbReference type="ARBA" id="ARBA00022692"/>
    </source>
</evidence>
<dbReference type="InterPro" id="IPR001505">
    <property type="entry name" value="Copper_CuA"/>
</dbReference>
<dbReference type="GO" id="GO:0042773">
    <property type="term" value="P:ATP synthesis coupled electron transport"/>
    <property type="evidence" value="ECO:0007669"/>
    <property type="project" value="TreeGrafter"/>
</dbReference>
<dbReference type="PRINTS" id="PR01166">
    <property type="entry name" value="CYCOXIDASEII"/>
</dbReference>
<comment type="subcellular location">
    <subcellularLocation>
        <location evidence="1 17">Mitochondrion inner membrane</location>
        <topology evidence="1 17">Multi-pass membrane protein</topology>
    </subcellularLocation>
</comment>
<dbReference type="SUPFAM" id="SSF49503">
    <property type="entry name" value="Cupredoxins"/>
    <property type="match status" value="1"/>
</dbReference>
<protein>
    <recommendedName>
        <fullName evidence="3 17">Cytochrome c oxidase subunit 2</fullName>
    </recommendedName>
</protein>
<dbReference type="PANTHER" id="PTHR22888">
    <property type="entry name" value="CYTOCHROME C OXIDASE, SUBUNIT II"/>
    <property type="match status" value="1"/>
</dbReference>
<dbReference type="InterPro" id="IPR036257">
    <property type="entry name" value="Cyt_c_oxidase_su2_TM_sf"/>
</dbReference>
<dbReference type="GO" id="GO:0005507">
    <property type="term" value="F:copper ion binding"/>
    <property type="evidence" value="ECO:0007669"/>
    <property type="project" value="InterPro"/>
</dbReference>
<evidence type="ECO:0000256" key="2">
    <source>
        <dbReference type="ARBA" id="ARBA00007866"/>
    </source>
</evidence>
<evidence type="ECO:0000256" key="1">
    <source>
        <dbReference type="ARBA" id="ARBA00004448"/>
    </source>
</evidence>
<evidence type="ECO:0000256" key="7">
    <source>
        <dbReference type="ARBA" id="ARBA00022723"/>
    </source>
</evidence>
<keyword evidence="13 17" id="KW-0186">Copper</keyword>
<dbReference type="PROSITE" id="PS50999">
    <property type="entry name" value="COX2_TM"/>
    <property type="match status" value="1"/>
</dbReference>
<dbReference type="InterPro" id="IPR008972">
    <property type="entry name" value="Cupredoxin"/>
</dbReference>
<evidence type="ECO:0000256" key="4">
    <source>
        <dbReference type="ARBA" id="ARBA00022448"/>
    </source>
</evidence>
<evidence type="ECO:0000256" key="17">
    <source>
        <dbReference type="RuleBase" id="RU000457"/>
    </source>
</evidence>
<evidence type="ECO:0000256" key="18">
    <source>
        <dbReference type="SAM" id="Phobius"/>
    </source>
</evidence>
<evidence type="ECO:0000256" key="13">
    <source>
        <dbReference type="ARBA" id="ARBA00023008"/>
    </source>
</evidence>
<organism evidence="21">
    <name type="scientific">Halocynthia papillosa</name>
    <name type="common">Red sea-squirt</name>
    <dbReference type="NCBI Taxonomy" id="201963"/>
    <lineage>
        <taxon>Eukaryota</taxon>
        <taxon>Metazoa</taxon>
        <taxon>Chordata</taxon>
        <taxon>Tunicata</taxon>
        <taxon>Ascidiacea</taxon>
        <taxon>Stolidobranchia</taxon>
        <taxon>Pyuridae</taxon>
        <taxon>Halocynthia</taxon>
    </lineage>
</organism>
<dbReference type="SUPFAM" id="SSF81464">
    <property type="entry name" value="Cytochrome c oxidase subunit II-like, transmembrane region"/>
    <property type="match status" value="1"/>
</dbReference>
<evidence type="ECO:0000256" key="16">
    <source>
        <dbReference type="ARBA" id="ARBA00049512"/>
    </source>
</evidence>
<dbReference type="PROSITE" id="PS50857">
    <property type="entry name" value="COX2_CUA"/>
    <property type="match status" value="1"/>
</dbReference>
<keyword evidence="4 17" id="KW-0813">Transport</keyword>
<accession>A0A1L7PM67</accession>
<dbReference type="CDD" id="cd13912">
    <property type="entry name" value="CcO_II_C"/>
    <property type="match status" value="1"/>
</dbReference>
<feature type="transmembrane region" description="Helical" evidence="18">
    <location>
        <begin position="65"/>
        <end position="88"/>
    </location>
</feature>
<dbReference type="Gene3D" id="2.60.40.420">
    <property type="entry name" value="Cupredoxins - blue copper proteins"/>
    <property type="match status" value="1"/>
</dbReference>
<dbReference type="InterPro" id="IPR002429">
    <property type="entry name" value="CcO_II-like_C"/>
</dbReference>
<evidence type="ECO:0000256" key="12">
    <source>
        <dbReference type="ARBA" id="ARBA00022989"/>
    </source>
</evidence>
<dbReference type="GO" id="GO:0004129">
    <property type="term" value="F:cytochrome-c oxidase activity"/>
    <property type="evidence" value="ECO:0007669"/>
    <property type="project" value="UniProtKB-EC"/>
</dbReference>
<evidence type="ECO:0000256" key="10">
    <source>
        <dbReference type="ARBA" id="ARBA00022967"/>
    </source>
</evidence>
<evidence type="ECO:0000256" key="15">
    <source>
        <dbReference type="ARBA" id="ARBA00023136"/>
    </source>
</evidence>
<feature type="transmembrane region" description="Helical" evidence="18">
    <location>
        <begin position="28"/>
        <end position="53"/>
    </location>
</feature>
<feature type="domain" description="Cytochrome oxidase subunit II copper A binding" evidence="19">
    <location>
        <begin position="93"/>
        <end position="227"/>
    </location>
</feature>
<dbReference type="InterPro" id="IPR045187">
    <property type="entry name" value="CcO_II"/>
</dbReference>
<dbReference type="Pfam" id="PF00116">
    <property type="entry name" value="COX2"/>
    <property type="match status" value="1"/>
</dbReference>
<keyword evidence="6 17" id="KW-0812">Transmembrane</keyword>
<dbReference type="FunFam" id="2.60.40.420:FF:000001">
    <property type="entry name" value="Cytochrome c oxidase subunit 2"/>
    <property type="match status" value="1"/>
</dbReference>
<evidence type="ECO:0000259" key="20">
    <source>
        <dbReference type="PROSITE" id="PS50999"/>
    </source>
</evidence>
<evidence type="ECO:0000256" key="9">
    <source>
        <dbReference type="ARBA" id="ARBA00022842"/>
    </source>
</evidence>
<keyword evidence="9" id="KW-0460">Magnesium</keyword>
<keyword evidence="11 17" id="KW-0249">Electron transport</keyword>
<keyword evidence="12 18" id="KW-1133">Transmembrane helix</keyword>
<evidence type="ECO:0000256" key="11">
    <source>
        <dbReference type="ARBA" id="ARBA00022982"/>
    </source>
</evidence>
<comment type="function">
    <text evidence="17">Component of the cytochrome c oxidase, the last enzyme in the mitochondrial electron transport chain which drives oxidative phosphorylation. The respiratory chain contains 3 multisubunit complexes succinate dehydrogenase (complex II, CII), ubiquinol-cytochrome c oxidoreductase (cytochrome b-c1 complex, complex III, CIII) and cytochrome c oxidase (complex IV, CIV), that cooperate to transfer electrons derived from NADH and succinate to molecular oxygen, creating an electrochemical gradient over the inner membrane that drives transmembrane transport and the ATP synthase. Cytochrome c oxidase is the component of the respiratory chain that catalyzes the reduction of oxygen to water. Electrons originating from reduced cytochrome c in the intermembrane space (IMS) are transferred via the dinuclear copper A center (CU(A)) of subunit 2 and heme A of subunit 1 to the active site in subunit 1, a binuclear center (BNC) formed by heme A3 and copper B (CU(B)). The BNC reduces molecular oxygen to 2 water molecules using 4 electrons from cytochrome c in the IMS and 4 protons from the mitochondrial matrix.</text>
</comment>
<dbReference type="InterPro" id="IPR011759">
    <property type="entry name" value="Cyt_c_oxidase_su2_TM_dom"/>
</dbReference>
<gene>
    <name evidence="21" type="primary">cox2</name>
</gene>
<comment type="catalytic activity">
    <reaction evidence="16">
        <text>4 Fe(II)-[cytochrome c] + O2 + 8 H(+)(in) = 4 Fe(III)-[cytochrome c] + 2 H2O + 4 H(+)(out)</text>
        <dbReference type="Rhea" id="RHEA:11436"/>
        <dbReference type="Rhea" id="RHEA-COMP:10350"/>
        <dbReference type="Rhea" id="RHEA-COMP:14399"/>
        <dbReference type="ChEBI" id="CHEBI:15377"/>
        <dbReference type="ChEBI" id="CHEBI:15378"/>
        <dbReference type="ChEBI" id="CHEBI:15379"/>
        <dbReference type="ChEBI" id="CHEBI:29033"/>
        <dbReference type="ChEBI" id="CHEBI:29034"/>
        <dbReference type="EC" id="7.1.1.9"/>
    </reaction>
    <physiologicalReaction direction="left-to-right" evidence="16">
        <dbReference type="Rhea" id="RHEA:11437"/>
    </physiologicalReaction>
</comment>
<keyword evidence="7 17" id="KW-0479">Metal-binding</keyword>
<feature type="domain" description="Cytochrome oxidase subunit II transmembrane region profile" evidence="20">
    <location>
        <begin position="1"/>
        <end position="92"/>
    </location>
</feature>
<evidence type="ECO:0000256" key="5">
    <source>
        <dbReference type="ARBA" id="ARBA00022660"/>
    </source>
</evidence>
<comment type="similarity">
    <text evidence="2 17">Belongs to the cytochrome c oxidase subunit 2 family.</text>
</comment>
<reference evidence="21" key="1">
    <citation type="journal article" date="2014" name="Genome Biol. Evol.">
        <title>Ascidian mitogenomics: comparison of evolutionary rates in closely related taxa provides evidence of ongoing speciation events.</title>
        <authorList>
            <person name="Griggio F."/>
            <person name="Voskoboynik A."/>
            <person name="Iannelli F."/>
            <person name="Justy F."/>
            <person name="Tilak M.K."/>
            <person name="Turon X."/>
            <person name="Pesole G."/>
            <person name="Douzery E.J."/>
            <person name="Mastrototaro F."/>
            <person name="Gissi C."/>
        </authorList>
    </citation>
    <scope>NUCLEOTIDE SEQUENCE</scope>
</reference>
<sequence length="227" mass="25604">MTMYNSLGLQDCFNYIGMEVYLFHDYSMLIVLFILVGVLFSVLVILGSGKFLVKGYRSSEFLEMTWTIVPGFLLMSLGVPSLFLMYYMEGASKYDLTVKVVGHQWYWSYEMGDYGSGLEFDSYMINLGDLMEGDYRLLEVDNSLVLPYLTKVRVLVGSGDVLHSWALPSLGLKVDACPGRLNNLSLGGYRSGSVYGQCSEICGVNHSFMPIHVEWVSWEDFLMAHST</sequence>
<dbReference type="GO" id="GO:0005743">
    <property type="term" value="C:mitochondrial inner membrane"/>
    <property type="evidence" value="ECO:0007669"/>
    <property type="project" value="UniProtKB-SubCell"/>
</dbReference>
<dbReference type="Gene3D" id="1.10.287.90">
    <property type="match status" value="1"/>
</dbReference>
<keyword evidence="14 17" id="KW-0496">Mitochondrion</keyword>
<evidence type="ECO:0000256" key="8">
    <source>
        <dbReference type="ARBA" id="ARBA00022792"/>
    </source>
</evidence>
<dbReference type="PROSITE" id="PS00078">
    <property type="entry name" value="COX2"/>
    <property type="match status" value="1"/>
</dbReference>
<dbReference type="EMBL" id="FM177863">
    <property type="protein sequence ID" value="CAQ68500.1"/>
    <property type="molecule type" value="Genomic_DNA"/>
</dbReference>
<dbReference type="PANTHER" id="PTHR22888:SF9">
    <property type="entry name" value="CYTOCHROME C OXIDASE SUBUNIT 2"/>
    <property type="match status" value="1"/>
</dbReference>
<dbReference type="Pfam" id="PF02790">
    <property type="entry name" value="COX2_TM"/>
    <property type="match status" value="1"/>
</dbReference>
<keyword evidence="8 17" id="KW-0999">Mitochondrion inner membrane</keyword>
<evidence type="ECO:0000313" key="21">
    <source>
        <dbReference type="EMBL" id="CAQ68500.1"/>
    </source>
</evidence>
<evidence type="ECO:0000256" key="14">
    <source>
        <dbReference type="ARBA" id="ARBA00023128"/>
    </source>
</evidence>
<name>A0A1L7PM67_HALPP</name>